<feature type="signal peptide" evidence="2">
    <location>
        <begin position="1"/>
        <end position="27"/>
    </location>
</feature>
<dbReference type="EMBL" id="SLYC01000042">
    <property type="protein sequence ID" value="TCP98389.1"/>
    <property type="molecule type" value="Genomic_DNA"/>
</dbReference>
<comment type="caution">
    <text evidence="3">The sequence shown here is derived from an EMBL/GenBank/DDBJ whole genome shotgun (WGS) entry which is preliminary data.</text>
</comment>
<evidence type="ECO:0000313" key="3">
    <source>
        <dbReference type="EMBL" id="TCP98389.1"/>
    </source>
</evidence>
<keyword evidence="1" id="KW-1133">Transmembrane helix</keyword>
<feature type="chain" id="PRO_5020684683" description="LPXTG-motif cell wall-anchored protein" evidence="2">
    <location>
        <begin position="28"/>
        <end position="143"/>
    </location>
</feature>
<keyword evidence="2" id="KW-0732">Signal</keyword>
<evidence type="ECO:0008006" key="5">
    <source>
        <dbReference type="Google" id="ProtNLM"/>
    </source>
</evidence>
<keyword evidence="1" id="KW-0472">Membrane</keyword>
<name>A0A4R2T5M8_9FIRM</name>
<reference evidence="3 4" key="1">
    <citation type="submission" date="2019-03" db="EMBL/GenBank/DDBJ databases">
        <title>Genomic Encyclopedia of Type Strains, Phase IV (KMG-IV): sequencing the most valuable type-strain genomes for metagenomic binning, comparative biology and taxonomic classification.</title>
        <authorList>
            <person name="Goeker M."/>
        </authorList>
    </citation>
    <scope>NUCLEOTIDE SEQUENCE [LARGE SCALE GENOMIC DNA]</scope>
    <source>
        <strain evidence="3 4">DSM 100013</strain>
    </source>
</reference>
<dbReference type="AlphaFoldDB" id="A0A4R2T5M8"/>
<gene>
    <name evidence="3" type="ORF">EDD79_104225</name>
</gene>
<evidence type="ECO:0000313" key="4">
    <source>
        <dbReference type="Proteomes" id="UP000295504"/>
    </source>
</evidence>
<feature type="transmembrane region" description="Helical" evidence="1">
    <location>
        <begin position="117"/>
        <end position="137"/>
    </location>
</feature>
<dbReference type="Proteomes" id="UP000295504">
    <property type="component" value="Unassembled WGS sequence"/>
</dbReference>
<accession>A0A4R2T5M8</accession>
<evidence type="ECO:0000256" key="1">
    <source>
        <dbReference type="SAM" id="Phobius"/>
    </source>
</evidence>
<proteinExistence type="predicted"/>
<sequence>MFKKSKSYLVAIIAILTVISLQSFAFAGESQLVELKNEPIGHDISINDDEMKIVSFDGNEEEVAVGNDIEIGEDQVKIVSITLDSEEAVVGEDIELEEGDLKIVSMPLENTSTSKSYTKYIFIGGLLLSASLFTLVFRKKQLN</sequence>
<keyword evidence="1" id="KW-0812">Transmembrane</keyword>
<organism evidence="3 4">
    <name type="scientific">Serpentinicella alkaliphila</name>
    <dbReference type="NCBI Taxonomy" id="1734049"/>
    <lineage>
        <taxon>Bacteria</taxon>
        <taxon>Bacillati</taxon>
        <taxon>Bacillota</taxon>
        <taxon>Clostridia</taxon>
        <taxon>Peptostreptococcales</taxon>
        <taxon>Natronincolaceae</taxon>
        <taxon>Serpentinicella</taxon>
    </lineage>
</organism>
<protein>
    <recommendedName>
        <fullName evidence="5">LPXTG-motif cell wall-anchored protein</fullName>
    </recommendedName>
</protein>
<dbReference type="RefSeq" id="WP_132849407.1">
    <property type="nucleotide sequence ID" value="NZ_CP058648.1"/>
</dbReference>
<evidence type="ECO:0000256" key="2">
    <source>
        <dbReference type="SAM" id="SignalP"/>
    </source>
</evidence>
<keyword evidence="4" id="KW-1185">Reference proteome</keyword>